<evidence type="ECO:0000313" key="2">
    <source>
        <dbReference type="Proteomes" id="UP000327157"/>
    </source>
</evidence>
<protein>
    <submittedName>
        <fullName evidence="1">Uncharacterized protein</fullName>
    </submittedName>
</protein>
<evidence type="ECO:0000313" key="1">
    <source>
        <dbReference type="EMBL" id="KAB2596511.1"/>
    </source>
</evidence>
<reference evidence="1 2" key="3">
    <citation type="submission" date="2019-11" db="EMBL/GenBank/DDBJ databases">
        <title>A de novo genome assembly of a pear dwarfing rootstock.</title>
        <authorList>
            <person name="Wang F."/>
            <person name="Wang J."/>
            <person name="Li S."/>
            <person name="Zhang Y."/>
            <person name="Fang M."/>
            <person name="Ma L."/>
            <person name="Zhao Y."/>
            <person name="Jiang S."/>
        </authorList>
    </citation>
    <scope>NUCLEOTIDE SEQUENCE [LARGE SCALE GENOMIC DNA]</scope>
    <source>
        <strain evidence="1">S2</strain>
        <tissue evidence="1">Leaf</tissue>
    </source>
</reference>
<gene>
    <name evidence="1" type="ORF">D8674_031961</name>
</gene>
<comment type="caution">
    <text evidence="1">The sequence shown here is derived from an EMBL/GenBank/DDBJ whole genome shotgun (WGS) entry which is preliminary data.</text>
</comment>
<dbReference type="Proteomes" id="UP000327157">
    <property type="component" value="Chromosome 7"/>
</dbReference>
<proteinExistence type="predicted"/>
<dbReference type="EMBL" id="SMOL01000781">
    <property type="protein sequence ID" value="KAB2596511.1"/>
    <property type="molecule type" value="Genomic_DNA"/>
</dbReference>
<sequence length="130" mass="14790">MFHVHLGPLTCAQMSCCTKLLTRCTQATAVLYSSMPGFFKANHVTIVTLSNVFGYMKATCFRHMGYHAYTSGTSRFSAPVGLELTANRNRQIITMFGSLLFSKLVVSMYEYDCKDSRIEINRKYKMEESR</sequence>
<keyword evidence="2" id="KW-1185">Reference proteome</keyword>
<name>A0A5N5F315_9ROSA</name>
<reference evidence="1 2" key="1">
    <citation type="submission" date="2019-09" db="EMBL/GenBank/DDBJ databases">
        <authorList>
            <person name="Ou C."/>
        </authorList>
    </citation>
    <scope>NUCLEOTIDE SEQUENCE [LARGE SCALE GENOMIC DNA]</scope>
    <source>
        <strain evidence="1">S2</strain>
        <tissue evidence="1">Leaf</tissue>
    </source>
</reference>
<reference evidence="2" key="2">
    <citation type="submission" date="2019-10" db="EMBL/GenBank/DDBJ databases">
        <title>A de novo genome assembly of a pear dwarfing rootstock.</title>
        <authorList>
            <person name="Wang F."/>
            <person name="Wang J."/>
            <person name="Li S."/>
            <person name="Zhang Y."/>
            <person name="Fang M."/>
            <person name="Ma L."/>
            <person name="Zhao Y."/>
            <person name="Jiang S."/>
        </authorList>
    </citation>
    <scope>NUCLEOTIDE SEQUENCE [LARGE SCALE GENOMIC DNA]</scope>
</reference>
<organism evidence="1 2">
    <name type="scientific">Pyrus ussuriensis x Pyrus communis</name>
    <dbReference type="NCBI Taxonomy" id="2448454"/>
    <lineage>
        <taxon>Eukaryota</taxon>
        <taxon>Viridiplantae</taxon>
        <taxon>Streptophyta</taxon>
        <taxon>Embryophyta</taxon>
        <taxon>Tracheophyta</taxon>
        <taxon>Spermatophyta</taxon>
        <taxon>Magnoliopsida</taxon>
        <taxon>eudicotyledons</taxon>
        <taxon>Gunneridae</taxon>
        <taxon>Pentapetalae</taxon>
        <taxon>rosids</taxon>
        <taxon>fabids</taxon>
        <taxon>Rosales</taxon>
        <taxon>Rosaceae</taxon>
        <taxon>Amygdaloideae</taxon>
        <taxon>Maleae</taxon>
        <taxon>Pyrus</taxon>
    </lineage>
</organism>
<accession>A0A5N5F315</accession>
<dbReference type="AlphaFoldDB" id="A0A5N5F315"/>